<evidence type="ECO:0000313" key="2">
    <source>
        <dbReference type="EMBL" id="EEE65831.1"/>
    </source>
</evidence>
<organism evidence="2">
    <name type="scientific">Oryza sativa subsp. japonica</name>
    <name type="common">Rice</name>
    <dbReference type="NCBI Taxonomy" id="39947"/>
    <lineage>
        <taxon>Eukaryota</taxon>
        <taxon>Viridiplantae</taxon>
        <taxon>Streptophyta</taxon>
        <taxon>Embryophyta</taxon>
        <taxon>Tracheophyta</taxon>
        <taxon>Spermatophyta</taxon>
        <taxon>Magnoliopsida</taxon>
        <taxon>Liliopsida</taxon>
        <taxon>Poales</taxon>
        <taxon>Poaceae</taxon>
        <taxon>BOP clade</taxon>
        <taxon>Oryzoideae</taxon>
        <taxon>Oryzeae</taxon>
        <taxon>Oryzinae</taxon>
        <taxon>Oryza</taxon>
        <taxon>Oryza sativa</taxon>
    </lineage>
</organism>
<dbReference type="EMBL" id="CM000143">
    <property type="protein sequence ID" value="EEE65831.1"/>
    <property type="molecule type" value="Genomic_DNA"/>
</dbReference>
<proteinExistence type="predicted"/>
<protein>
    <submittedName>
        <fullName evidence="2">Uncharacterized protein</fullName>
    </submittedName>
</protein>
<gene>
    <name evidence="2" type="ORF">OsJ_21583</name>
</gene>
<dbReference type="Gene3D" id="1.20.1370.30">
    <property type="match status" value="1"/>
</dbReference>
<name>B9FTM0_ORYSJ</name>
<dbReference type="Proteomes" id="UP000007752">
    <property type="component" value="Chromosome 6"/>
</dbReference>
<evidence type="ECO:0000256" key="1">
    <source>
        <dbReference type="SAM" id="MobiDB-lite"/>
    </source>
</evidence>
<dbReference type="AlphaFoldDB" id="B9FTM0"/>
<feature type="region of interest" description="Disordered" evidence="1">
    <location>
        <begin position="146"/>
        <end position="166"/>
    </location>
</feature>
<feature type="compositionally biased region" description="Polar residues" evidence="1">
    <location>
        <begin position="154"/>
        <end position="166"/>
    </location>
</feature>
<reference evidence="2" key="2">
    <citation type="submission" date="2008-12" db="EMBL/GenBank/DDBJ databases">
        <title>Improved gene annotation of the rice (Oryza sativa) genomes.</title>
        <authorList>
            <person name="Wang J."/>
            <person name="Li R."/>
            <person name="Fan W."/>
            <person name="Huang Q."/>
            <person name="Zhang J."/>
            <person name="Zhou Y."/>
            <person name="Hu Y."/>
            <person name="Zi S."/>
            <person name="Li J."/>
            <person name="Ni P."/>
            <person name="Zheng H."/>
            <person name="Zhang Y."/>
            <person name="Zhao M."/>
            <person name="Hao Q."/>
            <person name="McDermott J."/>
            <person name="Samudrala R."/>
            <person name="Kristiansen K."/>
            <person name="Wong G.K.-S."/>
        </authorList>
    </citation>
    <scope>NUCLEOTIDE SEQUENCE</scope>
</reference>
<feature type="region of interest" description="Disordered" evidence="1">
    <location>
        <begin position="37"/>
        <end position="128"/>
    </location>
</feature>
<feature type="compositionally biased region" description="Pro residues" evidence="1">
    <location>
        <begin position="49"/>
        <end position="58"/>
    </location>
</feature>
<reference evidence="2" key="1">
    <citation type="journal article" date="2005" name="PLoS Biol.">
        <title>The genomes of Oryza sativa: a history of duplications.</title>
        <authorList>
            <person name="Yu J."/>
            <person name="Wang J."/>
            <person name="Lin W."/>
            <person name="Li S."/>
            <person name="Li H."/>
            <person name="Zhou J."/>
            <person name="Ni P."/>
            <person name="Dong W."/>
            <person name="Hu S."/>
            <person name="Zeng C."/>
            <person name="Zhang J."/>
            <person name="Zhang Y."/>
            <person name="Li R."/>
            <person name="Xu Z."/>
            <person name="Li S."/>
            <person name="Li X."/>
            <person name="Zheng H."/>
            <person name="Cong L."/>
            <person name="Lin L."/>
            <person name="Yin J."/>
            <person name="Geng J."/>
            <person name="Li G."/>
            <person name="Shi J."/>
            <person name="Liu J."/>
            <person name="Lv H."/>
            <person name="Li J."/>
            <person name="Wang J."/>
            <person name="Deng Y."/>
            <person name="Ran L."/>
            <person name="Shi X."/>
            <person name="Wang X."/>
            <person name="Wu Q."/>
            <person name="Li C."/>
            <person name="Ren X."/>
            <person name="Wang J."/>
            <person name="Wang X."/>
            <person name="Li D."/>
            <person name="Liu D."/>
            <person name="Zhang X."/>
            <person name="Ji Z."/>
            <person name="Zhao W."/>
            <person name="Sun Y."/>
            <person name="Zhang Z."/>
            <person name="Bao J."/>
            <person name="Han Y."/>
            <person name="Dong L."/>
            <person name="Ji J."/>
            <person name="Chen P."/>
            <person name="Wu S."/>
            <person name="Liu J."/>
            <person name="Xiao Y."/>
            <person name="Bu D."/>
            <person name="Tan J."/>
            <person name="Yang L."/>
            <person name="Ye C."/>
            <person name="Zhang J."/>
            <person name="Xu J."/>
            <person name="Zhou Y."/>
            <person name="Yu Y."/>
            <person name="Zhang B."/>
            <person name="Zhuang S."/>
            <person name="Wei H."/>
            <person name="Liu B."/>
            <person name="Lei M."/>
            <person name="Yu H."/>
            <person name="Li Y."/>
            <person name="Xu H."/>
            <person name="Wei S."/>
            <person name="He X."/>
            <person name="Fang L."/>
            <person name="Zhang Z."/>
            <person name="Zhang Y."/>
            <person name="Huang X."/>
            <person name="Su Z."/>
            <person name="Tong W."/>
            <person name="Li J."/>
            <person name="Tong Z."/>
            <person name="Li S."/>
            <person name="Ye J."/>
            <person name="Wang L."/>
            <person name="Fang L."/>
            <person name="Lei T."/>
            <person name="Chen C."/>
            <person name="Chen H."/>
            <person name="Xu Z."/>
            <person name="Li H."/>
            <person name="Huang H."/>
            <person name="Zhang F."/>
            <person name="Xu H."/>
            <person name="Li N."/>
            <person name="Zhao C."/>
            <person name="Li S."/>
            <person name="Dong L."/>
            <person name="Huang Y."/>
            <person name="Li L."/>
            <person name="Xi Y."/>
            <person name="Qi Q."/>
            <person name="Li W."/>
            <person name="Zhang B."/>
            <person name="Hu W."/>
            <person name="Zhang Y."/>
            <person name="Tian X."/>
            <person name="Jiao Y."/>
            <person name="Liang X."/>
            <person name="Jin J."/>
            <person name="Gao L."/>
            <person name="Zheng W."/>
            <person name="Hao B."/>
            <person name="Liu S."/>
            <person name="Wang W."/>
            <person name="Yuan L."/>
            <person name="Cao M."/>
            <person name="McDermott J."/>
            <person name="Samudrala R."/>
            <person name="Wang J."/>
            <person name="Wong G.K."/>
            <person name="Yang H."/>
        </authorList>
    </citation>
    <scope>NUCLEOTIDE SEQUENCE [LARGE SCALE GENOMIC DNA]</scope>
</reference>
<sequence>MGRDRPPSPLTTPASSPLAACTPASVAAWRMQRGTAAAGALSCTFRSPSPSPTSPAPPLAGLSSASAPAHVAGVGASARSPRRGSPPPPPPAGARGTGFSMTERDRLGLRGLLPPNVVSSQPTDRPIQRAEERFATVRGALVKRPNFDCERPHPNSNQSFSLSWAS</sequence>
<feature type="compositionally biased region" description="Low complexity" evidence="1">
    <location>
        <begin position="59"/>
        <end position="79"/>
    </location>
</feature>
<accession>B9FTM0</accession>